<dbReference type="InterPro" id="IPR050190">
    <property type="entry name" value="UPF0213_domain"/>
</dbReference>
<dbReference type="EMBL" id="JAGGKS010000009">
    <property type="protein sequence ID" value="MBP1927000.1"/>
    <property type="molecule type" value="Genomic_DNA"/>
</dbReference>
<keyword evidence="3" id="KW-0540">Nuclease</keyword>
<protein>
    <submittedName>
        <fullName evidence="3">Endonuclease</fullName>
    </submittedName>
</protein>
<name>A0ABS4GI09_9FIRM</name>
<dbReference type="SUPFAM" id="SSF82771">
    <property type="entry name" value="GIY-YIG endonuclease"/>
    <property type="match status" value="1"/>
</dbReference>
<dbReference type="Proteomes" id="UP001519342">
    <property type="component" value="Unassembled WGS sequence"/>
</dbReference>
<dbReference type="PROSITE" id="PS50164">
    <property type="entry name" value="GIY_YIG"/>
    <property type="match status" value="1"/>
</dbReference>
<feature type="domain" description="GIY-YIG" evidence="2">
    <location>
        <begin position="1"/>
        <end position="75"/>
    </location>
</feature>
<keyword evidence="3" id="KW-0378">Hydrolase</keyword>
<dbReference type="InterPro" id="IPR035901">
    <property type="entry name" value="GIY-YIG_endonuc_sf"/>
</dbReference>
<comment type="similarity">
    <text evidence="1">Belongs to the UPF0213 family.</text>
</comment>
<dbReference type="Gene3D" id="3.40.1440.10">
    <property type="entry name" value="GIY-YIG endonuclease"/>
    <property type="match status" value="1"/>
</dbReference>
<comment type="caution">
    <text evidence="3">The sequence shown here is derived from an EMBL/GenBank/DDBJ whole genome shotgun (WGS) entry which is preliminary data.</text>
</comment>
<keyword evidence="4" id="KW-1185">Reference proteome</keyword>
<evidence type="ECO:0000256" key="1">
    <source>
        <dbReference type="ARBA" id="ARBA00007435"/>
    </source>
</evidence>
<dbReference type="PANTHER" id="PTHR34477:SF1">
    <property type="entry name" value="UPF0213 PROTEIN YHBQ"/>
    <property type="match status" value="1"/>
</dbReference>
<organism evidence="3 4">
    <name type="scientific">Sedimentibacter acidaminivorans</name>
    <dbReference type="NCBI Taxonomy" id="913099"/>
    <lineage>
        <taxon>Bacteria</taxon>
        <taxon>Bacillati</taxon>
        <taxon>Bacillota</taxon>
        <taxon>Tissierellia</taxon>
        <taxon>Sedimentibacter</taxon>
    </lineage>
</organism>
<dbReference type="RefSeq" id="WP_209512716.1">
    <property type="nucleotide sequence ID" value="NZ_JAGGKS010000009.1"/>
</dbReference>
<dbReference type="GO" id="GO:0004519">
    <property type="term" value="F:endonuclease activity"/>
    <property type="evidence" value="ECO:0007669"/>
    <property type="project" value="UniProtKB-KW"/>
</dbReference>
<evidence type="ECO:0000313" key="3">
    <source>
        <dbReference type="EMBL" id="MBP1927000.1"/>
    </source>
</evidence>
<reference evidence="3 4" key="1">
    <citation type="submission" date="2021-03" db="EMBL/GenBank/DDBJ databases">
        <title>Genomic Encyclopedia of Type Strains, Phase IV (KMG-IV): sequencing the most valuable type-strain genomes for metagenomic binning, comparative biology and taxonomic classification.</title>
        <authorList>
            <person name="Goeker M."/>
        </authorList>
    </citation>
    <scope>NUCLEOTIDE SEQUENCE [LARGE SCALE GENOMIC DNA]</scope>
    <source>
        <strain evidence="3 4">DSM 24004</strain>
    </source>
</reference>
<dbReference type="InterPro" id="IPR000305">
    <property type="entry name" value="GIY-YIG_endonuc"/>
</dbReference>
<dbReference type="PANTHER" id="PTHR34477">
    <property type="entry name" value="UPF0213 PROTEIN YHBQ"/>
    <property type="match status" value="1"/>
</dbReference>
<evidence type="ECO:0000259" key="2">
    <source>
        <dbReference type="PROSITE" id="PS50164"/>
    </source>
</evidence>
<gene>
    <name evidence="3" type="ORF">J2Z76_002872</name>
</gene>
<evidence type="ECO:0000313" key="4">
    <source>
        <dbReference type="Proteomes" id="UP001519342"/>
    </source>
</evidence>
<sequence>MYYIYIAECGDGTLYTGFTVDLEKRIKVHNKGKGAKYTRGRTPLVLKYYEEFDSKNDALRRESEIKKLKKIKKIELIEKFKV</sequence>
<accession>A0ABS4GI09</accession>
<keyword evidence="3" id="KW-0255">Endonuclease</keyword>
<dbReference type="Pfam" id="PF01541">
    <property type="entry name" value="GIY-YIG"/>
    <property type="match status" value="1"/>
</dbReference>
<dbReference type="CDD" id="cd10456">
    <property type="entry name" value="GIY-YIG_UPF0213"/>
    <property type="match status" value="1"/>
</dbReference>
<proteinExistence type="inferred from homology"/>